<organism evidence="2 3">
    <name type="scientific">Psychroflexus maritimus</name>
    <dbReference type="NCBI Taxonomy" id="2714865"/>
    <lineage>
        <taxon>Bacteria</taxon>
        <taxon>Pseudomonadati</taxon>
        <taxon>Bacteroidota</taxon>
        <taxon>Flavobacteriia</taxon>
        <taxon>Flavobacteriales</taxon>
        <taxon>Flavobacteriaceae</taxon>
        <taxon>Psychroflexus</taxon>
    </lineage>
</organism>
<dbReference type="EMBL" id="JAANAS010000037">
    <property type="protein sequence ID" value="NGZ89448.1"/>
    <property type="molecule type" value="Genomic_DNA"/>
</dbReference>
<proteinExistence type="predicted"/>
<dbReference type="Proteomes" id="UP000643701">
    <property type="component" value="Unassembled WGS sequence"/>
</dbReference>
<evidence type="ECO:0000256" key="1">
    <source>
        <dbReference type="SAM" id="Phobius"/>
    </source>
</evidence>
<feature type="transmembrane region" description="Helical" evidence="1">
    <location>
        <begin position="160"/>
        <end position="179"/>
    </location>
</feature>
<keyword evidence="1" id="KW-1133">Transmembrane helix</keyword>
<dbReference type="RefSeq" id="WP_166399714.1">
    <property type="nucleotide sequence ID" value="NZ_JAANAS010000037.1"/>
</dbReference>
<comment type="caution">
    <text evidence="2">The sequence shown here is derived from an EMBL/GenBank/DDBJ whole genome shotgun (WGS) entry which is preliminary data.</text>
</comment>
<evidence type="ECO:0000313" key="3">
    <source>
        <dbReference type="Proteomes" id="UP000643701"/>
    </source>
</evidence>
<keyword evidence="1" id="KW-0472">Membrane</keyword>
<feature type="transmembrane region" description="Helical" evidence="1">
    <location>
        <begin position="7"/>
        <end position="28"/>
    </location>
</feature>
<accession>A0A967DYS7</accession>
<feature type="transmembrane region" description="Helical" evidence="1">
    <location>
        <begin position="200"/>
        <end position="218"/>
    </location>
</feature>
<evidence type="ECO:0008006" key="4">
    <source>
        <dbReference type="Google" id="ProtNLM"/>
    </source>
</evidence>
<evidence type="ECO:0000313" key="2">
    <source>
        <dbReference type="EMBL" id="NGZ89448.1"/>
    </source>
</evidence>
<feature type="transmembrane region" description="Helical" evidence="1">
    <location>
        <begin position="129"/>
        <end position="148"/>
    </location>
</feature>
<feature type="transmembrane region" description="Helical" evidence="1">
    <location>
        <begin position="72"/>
        <end position="90"/>
    </location>
</feature>
<feature type="transmembrane region" description="Helical" evidence="1">
    <location>
        <begin position="40"/>
        <end position="60"/>
    </location>
</feature>
<gene>
    <name evidence="2" type="ORF">G7034_04185</name>
</gene>
<feature type="transmembrane region" description="Helical" evidence="1">
    <location>
        <begin position="96"/>
        <end position="117"/>
    </location>
</feature>
<keyword evidence="1" id="KW-0812">Transmembrane</keyword>
<sequence length="271" mass="30956">MRKFRELISVYINSSIHVALAVVALTYVSAIELALELPDYLVYFIFFASITGYNFVKYAGIAKLYHISLTSNLRLIQIFSFISFLLMLYFGWQLSALAWLVLLPLGLLNFFYAVPVFLKARNLRSIPFLKVFVIALVWAGVSVYLPVIETYTELTSTTHWYAGQRFLTVCCLMIPFEIRDIRFDQIGIKTLPQVLGITKTKILGGLLLLIGSGINFILLDSTHFSVYLLVALSLLLLILFSKVHQKKYFASFWVEALPIFYLFVLILITSF</sequence>
<dbReference type="AlphaFoldDB" id="A0A967DYS7"/>
<feature type="transmembrane region" description="Helical" evidence="1">
    <location>
        <begin position="248"/>
        <end position="268"/>
    </location>
</feature>
<feature type="transmembrane region" description="Helical" evidence="1">
    <location>
        <begin position="224"/>
        <end position="241"/>
    </location>
</feature>
<protein>
    <recommendedName>
        <fullName evidence="4">UbiA prenyltransferase family protein</fullName>
    </recommendedName>
</protein>
<keyword evidence="3" id="KW-1185">Reference proteome</keyword>
<name>A0A967DYS7_9FLAO</name>
<reference evidence="2" key="1">
    <citation type="submission" date="2020-03" db="EMBL/GenBank/DDBJ databases">
        <title>Psychroflexus Maritimus sp. nov., isolate from marine sediment.</title>
        <authorList>
            <person name="Zhong Y.-L."/>
        </authorList>
    </citation>
    <scope>NUCLEOTIDE SEQUENCE</scope>
    <source>
        <strain evidence="2">C1</strain>
    </source>
</reference>